<feature type="region of interest" description="Disordered" evidence="1">
    <location>
        <begin position="88"/>
        <end position="304"/>
    </location>
</feature>
<protein>
    <submittedName>
        <fullName evidence="2">Uncharacterized protein</fullName>
    </submittedName>
</protein>
<dbReference type="VEuPathDB" id="CryptoDB:Cvel_23202"/>
<feature type="region of interest" description="Disordered" evidence="1">
    <location>
        <begin position="322"/>
        <end position="418"/>
    </location>
</feature>
<feature type="compositionally biased region" description="Pro residues" evidence="1">
    <location>
        <begin position="197"/>
        <end position="210"/>
    </location>
</feature>
<sequence length="504" mass="52302">GTPVTGTRSSLSVPRQDLSEVQSLCLDIAASFVLWRNAKNKQLAGEDSEESDDFAVPSIKGRQSPHHPHSLSVKPLSFCSAYQTASLDSFEEGAADDGEDGDDEEDEEANPYNTIGEKGRDQRSQSEITPQPAPEQNPPSANGSTTAPLPSESTAGTAAPQPLTPVPPSAASSPPTTPSPQPSPRPPPTANPTAHPAVPPTTPPPSPATPSTPITDAEAVPPSERGLNSVGRTATQAPPGSPSQQPTSEPSSGLLIQAIRDELSGSADAKLNTGTEAEGGVLSSESIYGAPLGSSPSTPTEEDPLLKKILDEVRLREEVVDALSSKQQGEAVKGRAEFRPVSGGMPTAQSSGTSVALTGSRDELSKPPLVVSASSLQSPIGSAETDNDGTRGSRAEQASLSKSPSEQQPTDLNDRRKKSIDELVSAVLSGGSEGAATGLQGKVLQGDSDPLQLLHMEMGAETEAGGSATIRMDRERSSETPRSRLPSSTDELLQNFLHIAKTEH</sequence>
<feature type="compositionally biased region" description="Polar residues" evidence="1">
    <location>
        <begin position="138"/>
        <end position="156"/>
    </location>
</feature>
<dbReference type="EMBL" id="CDMZ01001508">
    <property type="protein sequence ID" value="CEM33625.1"/>
    <property type="molecule type" value="Genomic_DNA"/>
</dbReference>
<feature type="region of interest" description="Disordered" evidence="1">
    <location>
        <begin position="41"/>
        <end position="74"/>
    </location>
</feature>
<accession>A0A0G4GSJ7</accession>
<evidence type="ECO:0000256" key="1">
    <source>
        <dbReference type="SAM" id="MobiDB-lite"/>
    </source>
</evidence>
<evidence type="ECO:0000313" key="2">
    <source>
        <dbReference type="EMBL" id="CEM33625.1"/>
    </source>
</evidence>
<feature type="compositionally biased region" description="Polar residues" evidence="1">
    <location>
        <begin position="396"/>
        <end position="411"/>
    </location>
</feature>
<feature type="compositionally biased region" description="Polar residues" evidence="1">
    <location>
        <begin position="347"/>
        <end position="357"/>
    </location>
</feature>
<feature type="region of interest" description="Disordered" evidence="1">
    <location>
        <begin position="432"/>
        <end position="451"/>
    </location>
</feature>
<feature type="compositionally biased region" description="Basic and acidic residues" evidence="1">
    <location>
        <begin position="471"/>
        <end position="482"/>
    </location>
</feature>
<feature type="compositionally biased region" description="Low complexity" evidence="1">
    <location>
        <begin position="234"/>
        <end position="253"/>
    </location>
</feature>
<reference evidence="2" key="1">
    <citation type="submission" date="2014-11" db="EMBL/GenBank/DDBJ databases">
        <authorList>
            <person name="Otto D Thomas"/>
            <person name="Naeem Raeece"/>
        </authorList>
    </citation>
    <scope>NUCLEOTIDE SEQUENCE</scope>
</reference>
<feature type="compositionally biased region" description="Pro residues" evidence="1">
    <location>
        <begin position="175"/>
        <end position="190"/>
    </location>
</feature>
<feature type="compositionally biased region" description="Acidic residues" evidence="1">
    <location>
        <begin position="89"/>
        <end position="109"/>
    </location>
</feature>
<gene>
    <name evidence="2" type="ORF">Cvel_23202</name>
</gene>
<organism evidence="2">
    <name type="scientific">Chromera velia CCMP2878</name>
    <dbReference type="NCBI Taxonomy" id="1169474"/>
    <lineage>
        <taxon>Eukaryota</taxon>
        <taxon>Sar</taxon>
        <taxon>Alveolata</taxon>
        <taxon>Colpodellida</taxon>
        <taxon>Chromeraceae</taxon>
        <taxon>Chromera</taxon>
    </lineage>
</organism>
<dbReference type="AlphaFoldDB" id="A0A0G4GSJ7"/>
<name>A0A0G4GSJ7_9ALVE</name>
<proteinExistence type="predicted"/>
<feature type="non-terminal residue" evidence="2">
    <location>
        <position position="1"/>
    </location>
</feature>
<feature type="region of interest" description="Disordered" evidence="1">
    <location>
        <begin position="461"/>
        <end position="492"/>
    </location>
</feature>